<keyword evidence="3" id="KW-0378">Hydrolase</keyword>
<evidence type="ECO:0000256" key="1">
    <source>
        <dbReference type="ARBA" id="ARBA00022679"/>
    </source>
</evidence>
<dbReference type="SUPFAM" id="SSF53474">
    <property type="entry name" value="alpha/beta-Hydrolases"/>
    <property type="match status" value="1"/>
</dbReference>
<comment type="caution">
    <text evidence="3">The sequence shown here is derived from an EMBL/GenBank/DDBJ whole genome shotgun (WGS) entry which is preliminary data.</text>
</comment>
<proteinExistence type="predicted"/>
<dbReference type="Gene3D" id="3.40.50.1820">
    <property type="entry name" value="alpha/beta hydrolase"/>
    <property type="match status" value="1"/>
</dbReference>
<dbReference type="RefSeq" id="WP_236134130.1">
    <property type="nucleotide sequence ID" value="NZ_JAKGTH010000009.1"/>
</dbReference>
<sequence>MLQEIKISNFKNSSGNSQDIFLTYQIFGRELGSAPVILVNHALTGNSSVTGPHGWWNEIIGDGKSIDTQNFSVLAFDMPGNGYSGNSTHLIHNYKEFQLRDIAKIYDEALRILNISEIFAGIGGSIGGALLWELAALNPELIKNVIPVATDYKVTQWVKALCKVQDSILNNSNNPISDARMQAMTFYRSPESLKQKFDPTTQIQPSGNWNIEGWLEYHGKKLEDRFQLASYKLMNHLLTTIDISNNTHDHISSALKIKGNIHIVTVNSDGFFLANENWESYVNLSLSKKNIKISEIRSIHGHDAFLIEHAQIKTILDPIFHINKNKHEKDTHCSLRRG</sequence>
<evidence type="ECO:0000313" key="4">
    <source>
        <dbReference type="Proteomes" id="UP001179363"/>
    </source>
</evidence>
<dbReference type="InterPro" id="IPR029058">
    <property type="entry name" value="AB_hydrolase_fold"/>
</dbReference>
<dbReference type="InterPro" id="IPR000073">
    <property type="entry name" value="AB_hydrolase_1"/>
</dbReference>
<dbReference type="Proteomes" id="UP001179363">
    <property type="component" value="Unassembled WGS sequence"/>
</dbReference>
<feature type="domain" description="AB hydrolase-1" evidence="2">
    <location>
        <begin position="35"/>
        <end position="197"/>
    </location>
</feature>
<evidence type="ECO:0000259" key="2">
    <source>
        <dbReference type="Pfam" id="PF00561"/>
    </source>
</evidence>
<dbReference type="EMBL" id="JAKGTH010000009">
    <property type="protein sequence ID" value="MCF4101981.1"/>
    <property type="molecule type" value="Genomic_DNA"/>
</dbReference>
<name>A0ABS9EGJ3_9FLAO</name>
<reference evidence="3" key="1">
    <citation type="submission" date="2022-01" db="EMBL/GenBank/DDBJ databases">
        <title>Gillisia lutea sp. nov., isolated from marine plastic residues from the Malvarosa beach (Valencia, Spain).</title>
        <authorList>
            <person name="Vidal-Verdu A."/>
            <person name="Molina-Menor E."/>
            <person name="Satari L."/>
            <person name="Pascual J."/>
            <person name="Pereto J."/>
            <person name="Porcar M."/>
        </authorList>
    </citation>
    <scope>NUCLEOTIDE SEQUENCE</scope>
    <source>
        <strain evidence="3">M10.2A</strain>
    </source>
</reference>
<dbReference type="Pfam" id="PF00561">
    <property type="entry name" value="Abhydrolase_1"/>
    <property type="match status" value="1"/>
</dbReference>
<keyword evidence="4" id="KW-1185">Reference proteome</keyword>
<accession>A0ABS9EGJ3</accession>
<dbReference type="PANTHER" id="PTHR32268:SF11">
    <property type="entry name" value="HOMOSERINE O-ACETYLTRANSFERASE"/>
    <property type="match status" value="1"/>
</dbReference>
<evidence type="ECO:0000313" key="3">
    <source>
        <dbReference type="EMBL" id="MCF4101981.1"/>
    </source>
</evidence>
<organism evidence="3 4">
    <name type="scientific">Gillisia lutea</name>
    <dbReference type="NCBI Taxonomy" id="2909668"/>
    <lineage>
        <taxon>Bacteria</taxon>
        <taxon>Pseudomonadati</taxon>
        <taxon>Bacteroidota</taxon>
        <taxon>Flavobacteriia</taxon>
        <taxon>Flavobacteriales</taxon>
        <taxon>Flavobacteriaceae</taxon>
        <taxon>Gillisia</taxon>
    </lineage>
</organism>
<keyword evidence="1" id="KW-0808">Transferase</keyword>
<dbReference type="PANTHER" id="PTHR32268">
    <property type="entry name" value="HOMOSERINE O-ACETYLTRANSFERASE"/>
    <property type="match status" value="1"/>
</dbReference>
<dbReference type="InterPro" id="IPR008220">
    <property type="entry name" value="HAT_MetX-like"/>
</dbReference>
<dbReference type="GO" id="GO:0016787">
    <property type="term" value="F:hydrolase activity"/>
    <property type="evidence" value="ECO:0007669"/>
    <property type="project" value="UniProtKB-KW"/>
</dbReference>
<gene>
    <name evidence="3" type="ORF">L1I30_09910</name>
</gene>
<protein>
    <submittedName>
        <fullName evidence="3">Alpha/beta fold hydrolase</fullName>
    </submittedName>
</protein>